<reference evidence="18 19" key="2">
    <citation type="journal article" date="2012" name="Int. J. Syst. Evol. Microbiol.">
        <title>Vibrio caribbeanicus sp. nov., isolated from the marine sponge Scleritoderma cyanea.</title>
        <authorList>
            <person name="Hoffmann M."/>
            <person name="Monday S.R."/>
            <person name="Allard M.W."/>
            <person name="Strain E.A."/>
            <person name="Whittaker P."/>
            <person name="Naum M."/>
            <person name="McCarthy P.J."/>
            <person name="Lopez J.V."/>
            <person name="Fischer M."/>
            <person name="Brown E.W."/>
        </authorList>
    </citation>
    <scope>NUCLEOTIDE SEQUENCE [LARGE SCALE GENOMIC DNA]</scope>
    <source>
        <strain evidence="18 19">ATCC 19109</strain>
    </source>
</reference>
<evidence type="ECO:0000256" key="5">
    <source>
        <dbReference type="ARBA" id="ARBA00022692"/>
    </source>
</evidence>
<dbReference type="SUPFAM" id="SSF56935">
    <property type="entry name" value="Porins"/>
    <property type="match status" value="1"/>
</dbReference>
<keyword evidence="3 11" id="KW-0813">Transport</keyword>
<evidence type="ECO:0000256" key="12">
    <source>
        <dbReference type="RuleBase" id="RU003357"/>
    </source>
</evidence>
<feature type="domain" description="TonB-dependent receptor plug" evidence="16">
    <location>
        <begin position="41"/>
        <end position="155"/>
    </location>
</feature>
<keyword evidence="19" id="KW-1185">Reference proteome</keyword>
<dbReference type="GO" id="GO:0044718">
    <property type="term" value="P:siderophore transmembrane transport"/>
    <property type="evidence" value="ECO:0007669"/>
    <property type="project" value="TreeGrafter"/>
</dbReference>
<feature type="signal peptide" evidence="14">
    <location>
        <begin position="1"/>
        <end position="21"/>
    </location>
</feature>
<dbReference type="GO" id="GO:0015232">
    <property type="term" value="F:heme transmembrane transporter activity"/>
    <property type="evidence" value="ECO:0007669"/>
    <property type="project" value="InterPro"/>
</dbReference>
<dbReference type="InterPro" id="IPR039426">
    <property type="entry name" value="TonB-dep_rcpt-like"/>
</dbReference>
<dbReference type="PATRIC" id="fig|1051646.9.peg.3869"/>
<evidence type="ECO:0000313" key="19">
    <source>
        <dbReference type="Proteomes" id="UP000003836"/>
    </source>
</evidence>
<dbReference type="CDD" id="cd01347">
    <property type="entry name" value="ligand_gated_channel"/>
    <property type="match status" value="1"/>
</dbReference>
<dbReference type="KEGG" id="vtu:IX91_19740"/>
<organism evidence="17 20">
    <name type="scientific">Vibrio tubiashii ATCC 19109</name>
    <dbReference type="NCBI Taxonomy" id="1051646"/>
    <lineage>
        <taxon>Bacteria</taxon>
        <taxon>Pseudomonadati</taxon>
        <taxon>Pseudomonadota</taxon>
        <taxon>Gammaproteobacteria</taxon>
        <taxon>Vibrionales</taxon>
        <taxon>Vibrionaceae</taxon>
        <taxon>Vibrio</taxon>
        <taxon>Vibrio oreintalis group</taxon>
    </lineage>
</organism>
<evidence type="ECO:0000256" key="2">
    <source>
        <dbReference type="ARBA" id="ARBA00008143"/>
    </source>
</evidence>
<dbReference type="InterPro" id="IPR037066">
    <property type="entry name" value="Plug_dom_sf"/>
</dbReference>
<dbReference type="InterPro" id="IPR011276">
    <property type="entry name" value="TonB_haem/Hb_rcpt"/>
</dbReference>
<dbReference type="AlphaFoldDB" id="F9SZU0"/>
<accession>F9SZU0</accession>
<keyword evidence="9 17" id="KW-0675">Receptor</keyword>
<dbReference type="Proteomes" id="UP000003836">
    <property type="component" value="Unassembled WGS sequence"/>
</dbReference>
<dbReference type="EMBL" id="AFWI01000002">
    <property type="protein sequence ID" value="EGU59018.1"/>
    <property type="molecule type" value="Genomic_DNA"/>
</dbReference>
<evidence type="ECO:0000256" key="7">
    <source>
        <dbReference type="ARBA" id="ARBA00023077"/>
    </source>
</evidence>
<feature type="region of interest" description="Disordered" evidence="13">
    <location>
        <begin position="420"/>
        <end position="439"/>
    </location>
</feature>
<dbReference type="NCBIfam" id="TIGR01786">
    <property type="entry name" value="TonB-hemlactrns"/>
    <property type="match status" value="1"/>
</dbReference>
<dbReference type="RefSeq" id="WP_004742685.1">
    <property type="nucleotide sequence ID" value="NZ_AFWI01000002.1"/>
</dbReference>
<evidence type="ECO:0000256" key="3">
    <source>
        <dbReference type="ARBA" id="ARBA00022448"/>
    </source>
</evidence>
<dbReference type="Pfam" id="PF00593">
    <property type="entry name" value="TonB_dep_Rec_b-barrel"/>
    <property type="match status" value="1"/>
</dbReference>
<evidence type="ECO:0000256" key="1">
    <source>
        <dbReference type="ARBA" id="ARBA00004571"/>
    </source>
</evidence>
<evidence type="ECO:0000256" key="6">
    <source>
        <dbReference type="ARBA" id="ARBA00022729"/>
    </source>
</evidence>
<proteinExistence type="inferred from homology"/>
<dbReference type="Gene3D" id="2.40.170.20">
    <property type="entry name" value="TonB-dependent receptor, beta-barrel domain"/>
    <property type="match status" value="1"/>
</dbReference>
<evidence type="ECO:0000313" key="18">
    <source>
        <dbReference type="EMBL" id="EGU59018.1"/>
    </source>
</evidence>
<protein>
    <submittedName>
        <fullName evidence="18">TonB-dependent heme and hemoglobin receptor HutA</fullName>
    </submittedName>
    <submittedName>
        <fullName evidence="17">TonB-dependent receptor</fullName>
    </submittedName>
</protein>
<dbReference type="GeneID" id="23446961"/>
<evidence type="ECO:0000256" key="14">
    <source>
        <dbReference type="SAM" id="SignalP"/>
    </source>
</evidence>
<dbReference type="GO" id="GO:0015344">
    <property type="term" value="F:siderophore uptake transmembrane transporter activity"/>
    <property type="evidence" value="ECO:0007669"/>
    <property type="project" value="TreeGrafter"/>
</dbReference>
<dbReference type="Gene3D" id="2.170.130.10">
    <property type="entry name" value="TonB-dependent receptor, plug domain"/>
    <property type="match status" value="1"/>
</dbReference>
<evidence type="ECO:0000256" key="13">
    <source>
        <dbReference type="SAM" id="MobiDB-lite"/>
    </source>
</evidence>
<keyword evidence="4 11" id="KW-1134">Transmembrane beta strand</keyword>
<evidence type="ECO:0000313" key="17">
    <source>
        <dbReference type="EMBL" id="AIW16327.1"/>
    </source>
</evidence>
<dbReference type="EMBL" id="CP009355">
    <property type="protein sequence ID" value="AIW16327.1"/>
    <property type="molecule type" value="Genomic_DNA"/>
</dbReference>
<evidence type="ECO:0000256" key="11">
    <source>
        <dbReference type="PROSITE-ProRule" id="PRU01360"/>
    </source>
</evidence>
<dbReference type="InterPro" id="IPR036942">
    <property type="entry name" value="Beta-barrel_TonB_sf"/>
</dbReference>
<dbReference type="PANTHER" id="PTHR30069">
    <property type="entry name" value="TONB-DEPENDENT OUTER MEMBRANE RECEPTOR"/>
    <property type="match status" value="1"/>
</dbReference>
<evidence type="ECO:0000256" key="8">
    <source>
        <dbReference type="ARBA" id="ARBA00023136"/>
    </source>
</evidence>
<feature type="domain" description="TonB-dependent receptor-like beta-barrel" evidence="15">
    <location>
        <begin position="234"/>
        <end position="673"/>
    </location>
</feature>
<feature type="compositionally biased region" description="Polar residues" evidence="13">
    <location>
        <begin position="424"/>
        <end position="436"/>
    </location>
</feature>
<keyword evidence="8 11" id="KW-0472">Membrane</keyword>
<keyword evidence="6 14" id="KW-0732">Signal</keyword>
<dbReference type="InterPro" id="IPR010949">
    <property type="entry name" value="TonB_Hb/transfer/lactofer_rcpt"/>
</dbReference>
<reference evidence="17 20" key="3">
    <citation type="submission" date="2014-08" db="EMBL/GenBank/DDBJ databases">
        <title>First Complete Genome Sequence of the Shellfish Pathogen Vibrio tubiashii.</title>
        <authorList>
            <person name="Richards G.P."/>
            <person name="Needleman D.S."/>
            <person name="Watson M.A."/>
            <person name="Bono J.L."/>
        </authorList>
    </citation>
    <scope>NUCLEOTIDE SEQUENCE [LARGE SCALE GENOMIC DNA]</scope>
    <source>
        <strain evidence="17 20">ATCC 19109</strain>
    </source>
</reference>
<comment type="similarity">
    <text evidence="2">Belongs to the TonB-dependent receptor family. Hemoglobin/haptoglobin binding protein subfamily.</text>
</comment>
<dbReference type="NCBIfam" id="TIGR01785">
    <property type="entry name" value="TonB-hemin"/>
    <property type="match status" value="1"/>
</dbReference>
<evidence type="ECO:0000256" key="9">
    <source>
        <dbReference type="ARBA" id="ARBA00023170"/>
    </source>
</evidence>
<evidence type="ECO:0000259" key="15">
    <source>
        <dbReference type="Pfam" id="PF00593"/>
    </source>
</evidence>
<sequence>MYKKTFLSASIVLALASTAHAEEYALFDEVVVSATRTNQQLEDVAASVAVISDEEIERNLTTGVEDLFKYTPGVTVQSNSRQGIQGINIRGMEGNRVLVLVDGVAQTNQFSPSGGQSYNFINSSRVDLDTDMLKSVEVVKGSASSLYGSDAIGGIVAFETKDPEDFLKGRDTGGHVKFNYSSADNTFSESVALAKRFGDLEALVAYTRRDGEQVDNFGKPDEKDFANNNVLVKLQYQLNPDHRLEFSGNFLHNSGDTKLTNSSYTNYNGEDVTKQTQIGIKHIWNAESQFADLVTWQFDWLDKDENGITNRTSKGGSRYVPPAGNVQKKDYIYSDKGYQFDAQFDKEFTLGEFEHYLVYGTSFSDKEIKNVNNEYNSISADKVIYYIPSAKERKYGFFLQDSINYGKFVLTPGVRFDSFETDPGDTTNNPSGNSPESYGKFSDSAVTGRLGTTYSINNEHKVYAQVSQGFRAPDFQELYYSFGNPTHGYINIPNPDLKAEESVSYELGWRHNTDFSSTEVSVFYSDYDNFIDSQVVRVDGRVEVNQSINVDKAEIKGFEVGNTFYWDNILQHEGFSTRLAGVYTEGKDGKGKALNSVNPWNAIVGFNYDAPNEKWGSSLSINYTAAKKDKDISTSGTTTSGKALPIGSATVVDLTAYYSPIKDLTLRAGLFNVTDEEYYNWNDVRGITSEEDKSLTQPGRNWAITAKYDF</sequence>
<name>F9SZU0_9VIBR</name>
<dbReference type="InterPro" id="IPR000531">
    <property type="entry name" value="Beta-barrel_TonB"/>
</dbReference>
<dbReference type="HOGENOM" id="CLU_008287_19_0_6"/>
<dbReference type="eggNOG" id="COG4771">
    <property type="taxonomic scope" value="Bacteria"/>
</dbReference>
<evidence type="ECO:0000313" key="20">
    <source>
        <dbReference type="Proteomes" id="UP000030071"/>
    </source>
</evidence>
<dbReference type="InterPro" id="IPR012910">
    <property type="entry name" value="Plug_dom"/>
</dbReference>
<dbReference type="PROSITE" id="PS52016">
    <property type="entry name" value="TONB_DEPENDENT_REC_3"/>
    <property type="match status" value="1"/>
</dbReference>
<dbReference type="PANTHER" id="PTHR30069:SF29">
    <property type="entry name" value="HEMOGLOBIN AND HEMOGLOBIN-HAPTOGLOBIN-BINDING PROTEIN 1-RELATED"/>
    <property type="match status" value="1"/>
</dbReference>
<evidence type="ECO:0000259" key="16">
    <source>
        <dbReference type="Pfam" id="PF07715"/>
    </source>
</evidence>
<dbReference type="GO" id="GO:0009279">
    <property type="term" value="C:cell outer membrane"/>
    <property type="evidence" value="ECO:0007669"/>
    <property type="project" value="UniProtKB-SubCell"/>
</dbReference>
<gene>
    <name evidence="17" type="ORF">IX91_19740</name>
    <name evidence="18" type="ORF">VITU9109_18730</name>
</gene>
<evidence type="ECO:0000256" key="4">
    <source>
        <dbReference type="ARBA" id="ARBA00022452"/>
    </source>
</evidence>
<feature type="chain" id="PRO_5003393897" evidence="14">
    <location>
        <begin position="22"/>
        <end position="710"/>
    </location>
</feature>
<dbReference type="STRING" id="1051646.IX91_19740"/>
<dbReference type="Pfam" id="PF07715">
    <property type="entry name" value="Plug"/>
    <property type="match status" value="1"/>
</dbReference>
<keyword evidence="7 12" id="KW-0798">TonB box</keyword>
<evidence type="ECO:0000256" key="10">
    <source>
        <dbReference type="ARBA" id="ARBA00023237"/>
    </source>
</evidence>
<reference evidence="18" key="1">
    <citation type="submission" date="2011-08" db="EMBL/GenBank/DDBJ databases">
        <authorList>
            <person name="Hoffman M."/>
            <person name="Strain E.A."/>
            <person name="Brown E."/>
            <person name="Allard M.W."/>
        </authorList>
    </citation>
    <scope>NUCLEOTIDE SEQUENCE</scope>
    <source>
        <strain evidence="18">ATCC 19109</strain>
    </source>
</reference>
<dbReference type="Proteomes" id="UP000030071">
    <property type="component" value="Chromosome 2"/>
</dbReference>
<keyword evidence="10 11" id="KW-0998">Cell outer membrane</keyword>
<comment type="subcellular location">
    <subcellularLocation>
        <location evidence="1 11">Cell outer membrane</location>
        <topology evidence="1 11">Multi-pass membrane protein</topology>
    </subcellularLocation>
</comment>
<keyword evidence="5 11" id="KW-0812">Transmembrane</keyword>